<feature type="compositionally biased region" description="Low complexity" evidence="7">
    <location>
        <begin position="312"/>
        <end position="329"/>
    </location>
</feature>
<reference evidence="10" key="1">
    <citation type="journal article" date="2019" name="Int. J. Syst. Evol. Microbiol.">
        <title>The Global Catalogue of Microorganisms (GCM) 10K type strain sequencing project: providing services to taxonomists for standard genome sequencing and annotation.</title>
        <authorList>
            <consortium name="The Broad Institute Genomics Platform"/>
            <consortium name="The Broad Institute Genome Sequencing Center for Infectious Disease"/>
            <person name="Wu L."/>
            <person name="Ma J."/>
        </authorList>
    </citation>
    <scope>NUCLEOTIDE SEQUENCE [LARGE SCALE GENOMIC DNA]</scope>
    <source>
        <strain evidence="10">CGMCC 4.1622</strain>
    </source>
</reference>
<dbReference type="InterPro" id="IPR036388">
    <property type="entry name" value="WH-like_DNA-bd_sf"/>
</dbReference>
<dbReference type="SUPFAM" id="SSF52540">
    <property type="entry name" value="P-loop containing nucleoside triphosphate hydrolases"/>
    <property type="match status" value="1"/>
</dbReference>
<dbReference type="PANTHER" id="PTHR35807">
    <property type="entry name" value="TRANSCRIPTIONAL REGULATOR REDD-RELATED"/>
    <property type="match status" value="1"/>
</dbReference>
<dbReference type="SUPFAM" id="SSF48452">
    <property type="entry name" value="TPR-like"/>
    <property type="match status" value="1"/>
</dbReference>
<evidence type="ECO:0000313" key="10">
    <source>
        <dbReference type="Proteomes" id="UP001596066"/>
    </source>
</evidence>
<dbReference type="Proteomes" id="UP001596066">
    <property type="component" value="Unassembled WGS sequence"/>
</dbReference>
<dbReference type="InterPro" id="IPR051677">
    <property type="entry name" value="AfsR-DnrI-RedD_regulator"/>
</dbReference>
<accession>A0ABW0VHH7</accession>
<evidence type="ECO:0000256" key="4">
    <source>
        <dbReference type="ARBA" id="ARBA00023125"/>
    </source>
</evidence>
<keyword evidence="2" id="KW-0902">Two-component regulatory system</keyword>
<evidence type="ECO:0000256" key="6">
    <source>
        <dbReference type="PROSITE-ProRule" id="PRU01091"/>
    </source>
</evidence>
<comment type="similarity">
    <text evidence="1">Belongs to the AfsR/DnrI/RedD regulatory family.</text>
</comment>
<dbReference type="InterPro" id="IPR016032">
    <property type="entry name" value="Sig_transdc_resp-reg_C-effctor"/>
</dbReference>
<feature type="region of interest" description="Disordered" evidence="7">
    <location>
        <begin position="575"/>
        <end position="597"/>
    </location>
</feature>
<keyword evidence="4 6" id="KW-0238">DNA-binding</keyword>
<dbReference type="SMART" id="SM00862">
    <property type="entry name" value="Trans_reg_C"/>
    <property type="match status" value="1"/>
</dbReference>
<feature type="compositionally biased region" description="Basic and acidic residues" evidence="7">
    <location>
        <begin position="301"/>
        <end position="311"/>
    </location>
</feature>
<dbReference type="Pfam" id="PF00486">
    <property type="entry name" value="Trans_reg_C"/>
    <property type="match status" value="1"/>
</dbReference>
<dbReference type="PANTHER" id="PTHR35807:SF1">
    <property type="entry name" value="TRANSCRIPTIONAL REGULATOR REDD"/>
    <property type="match status" value="1"/>
</dbReference>
<evidence type="ECO:0000256" key="5">
    <source>
        <dbReference type="ARBA" id="ARBA00023163"/>
    </source>
</evidence>
<evidence type="ECO:0000313" key="9">
    <source>
        <dbReference type="EMBL" id="MFC5644900.1"/>
    </source>
</evidence>
<evidence type="ECO:0000259" key="8">
    <source>
        <dbReference type="PROSITE" id="PS51755"/>
    </source>
</evidence>
<dbReference type="InterPro" id="IPR011990">
    <property type="entry name" value="TPR-like_helical_dom_sf"/>
</dbReference>
<evidence type="ECO:0000256" key="1">
    <source>
        <dbReference type="ARBA" id="ARBA00005820"/>
    </source>
</evidence>
<dbReference type="EMBL" id="JBHSOC010000057">
    <property type="protein sequence ID" value="MFC5644900.1"/>
    <property type="molecule type" value="Genomic_DNA"/>
</dbReference>
<dbReference type="SUPFAM" id="SSF46894">
    <property type="entry name" value="C-terminal effector domain of the bipartite response regulators"/>
    <property type="match status" value="1"/>
</dbReference>
<name>A0ABW0VHH7_9ACTN</name>
<dbReference type="Pfam" id="PF03704">
    <property type="entry name" value="BTAD"/>
    <property type="match status" value="1"/>
</dbReference>
<sequence>MREIPTLVREHLLERLTGQAGPLALLVAPAGFGKTTVLTQYAERFPGPVVRWRPHRGTGDAGALLSALARRLPGAPEQPTLEACLLAVERLAGPVLLLVDDLHLARGTAAEAAVEEIALLAPPGLRVVAAGRRLPSFNLTRRELAGTTVLLPRDLRLGVPEVELLVGDAETAPAATELTGGWPAALHLLRPALVRESAAAPPAGAARAVGPLTGSYIEREVFGALPERLAAFLRQVCPLPVLDAERCDRLTGGRDSAWLLDELATEYALVETERTVGTYRWLPLLREHLLRRWDGTEPVDHDGPYDRHRPVGQDGPVDPVGPGGRAARARTAAGPGVSVRCFGGFELTLDGRSPDWSRVRPRARALLRVLAVHAGRPVHRELLMEALWPDRPAATAARALQVAVSALRTFLEPGVARGGARLLVRSGEAYLLRIAVPADCDLLRFETALAEGWRARGAGRTGPAARALRAALEAYTGELLPEDGPAEWVVERREHYRREAAEAALALAKLELAGGRPLAAARAASRSLTIDAFRDDAWHTLIAAQQRYGDAAAAQRSRAGYARMLHSLGLPAVRLPARDGDRTDGRPPGGAGEVTAV</sequence>
<evidence type="ECO:0000256" key="7">
    <source>
        <dbReference type="SAM" id="MobiDB-lite"/>
    </source>
</evidence>
<proteinExistence type="inferred from homology"/>
<dbReference type="SMART" id="SM01043">
    <property type="entry name" value="BTAD"/>
    <property type="match status" value="1"/>
</dbReference>
<feature type="region of interest" description="Disordered" evidence="7">
    <location>
        <begin position="301"/>
        <end position="329"/>
    </location>
</feature>
<dbReference type="Gene3D" id="1.25.40.10">
    <property type="entry name" value="Tetratricopeptide repeat domain"/>
    <property type="match status" value="1"/>
</dbReference>
<keyword evidence="3" id="KW-0805">Transcription regulation</keyword>
<feature type="compositionally biased region" description="Gly residues" evidence="7">
    <location>
        <begin position="587"/>
        <end position="597"/>
    </location>
</feature>
<dbReference type="InterPro" id="IPR005158">
    <property type="entry name" value="BTAD"/>
</dbReference>
<keyword evidence="10" id="KW-1185">Reference proteome</keyword>
<dbReference type="PROSITE" id="PS51755">
    <property type="entry name" value="OMPR_PHOB"/>
    <property type="match status" value="1"/>
</dbReference>
<feature type="domain" description="OmpR/PhoB-type" evidence="8">
    <location>
        <begin position="327"/>
        <end position="434"/>
    </location>
</feature>
<feature type="DNA-binding region" description="OmpR/PhoB-type" evidence="6">
    <location>
        <begin position="327"/>
        <end position="434"/>
    </location>
</feature>
<organism evidence="9 10">
    <name type="scientific">Kitasatospora cinereorecta</name>
    <dbReference type="NCBI Taxonomy" id="285560"/>
    <lineage>
        <taxon>Bacteria</taxon>
        <taxon>Bacillati</taxon>
        <taxon>Actinomycetota</taxon>
        <taxon>Actinomycetes</taxon>
        <taxon>Kitasatosporales</taxon>
        <taxon>Streptomycetaceae</taxon>
        <taxon>Kitasatospora</taxon>
    </lineage>
</organism>
<dbReference type="InterPro" id="IPR059106">
    <property type="entry name" value="WHD_MalT"/>
</dbReference>
<comment type="caution">
    <text evidence="9">The sequence shown here is derived from an EMBL/GenBank/DDBJ whole genome shotgun (WGS) entry which is preliminary data.</text>
</comment>
<evidence type="ECO:0000256" key="2">
    <source>
        <dbReference type="ARBA" id="ARBA00023012"/>
    </source>
</evidence>
<dbReference type="Gene3D" id="1.10.10.10">
    <property type="entry name" value="Winged helix-like DNA-binding domain superfamily/Winged helix DNA-binding domain"/>
    <property type="match status" value="1"/>
</dbReference>
<protein>
    <submittedName>
        <fullName evidence="9">BTAD domain-containing putative transcriptional regulator</fullName>
    </submittedName>
</protein>
<dbReference type="Pfam" id="PF25873">
    <property type="entry name" value="WHD_MalT"/>
    <property type="match status" value="1"/>
</dbReference>
<dbReference type="InterPro" id="IPR001867">
    <property type="entry name" value="OmpR/PhoB-type_DNA-bd"/>
</dbReference>
<dbReference type="RefSeq" id="WP_346147094.1">
    <property type="nucleotide sequence ID" value="NZ_BAAAUA010000032.1"/>
</dbReference>
<keyword evidence="5" id="KW-0804">Transcription</keyword>
<gene>
    <name evidence="9" type="ORF">ACFPZF_26535</name>
</gene>
<dbReference type="InterPro" id="IPR027417">
    <property type="entry name" value="P-loop_NTPase"/>
</dbReference>
<feature type="compositionally biased region" description="Basic and acidic residues" evidence="7">
    <location>
        <begin position="576"/>
        <end position="585"/>
    </location>
</feature>
<evidence type="ECO:0000256" key="3">
    <source>
        <dbReference type="ARBA" id="ARBA00023015"/>
    </source>
</evidence>